<accession>A0A7S1NAJ8</accession>
<organism evidence="1">
    <name type="scientific">Eutreptiella gymnastica</name>
    <dbReference type="NCBI Taxonomy" id="73025"/>
    <lineage>
        <taxon>Eukaryota</taxon>
        <taxon>Discoba</taxon>
        <taxon>Euglenozoa</taxon>
        <taxon>Euglenida</taxon>
        <taxon>Spirocuta</taxon>
        <taxon>Euglenophyceae</taxon>
        <taxon>Eutreptiales</taxon>
        <taxon>Eutreptiaceae</taxon>
        <taxon>Eutreptiella</taxon>
    </lineage>
</organism>
<reference evidence="1" key="1">
    <citation type="submission" date="2021-01" db="EMBL/GenBank/DDBJ databases">
        <authorList>
            <person name="Corre E."/>
            <person name="Pelletier E."/>
            <person name="Niang G."/>
            <person name="Scheremetjew M."/>
            <person name="Finn R."/>
            <person name="Kale V."/>
            <person name="Holt S."/>
            <person name="Cochrane G."/>
            <person name="Meng A."/>
            <person name="Brown T."/>
            <person name="Cohen L."/>
        </authorList>
    </citation>
    <scope>NUCLEOTIDE SEQUENCE</scope>
    <source>
        <strain evidence="1">NIES-381</strain>
    </source>
</reference>
<proteinExistence type="predicted"/>
<gene>
    <name evidence="1" type="ORF">EGYM00392_LOCUS19525</name>
</gene>
<name>A0A7S1NAJ8_9EUGL</name>
<protein>
    <submittedName>
        <fullName evidence="1">Uncharacterized protein</fullName>
    </submittedName>
</protein>
<sequence length="112" mass="12341">MWQHLAAHHAAPGRCRRPLSRDWVCGYPQANGTQTDGLNLAVSAGPHDFNIAIGDMGRSKVQVYIEAANFKGHKSAGIRFNATQYPDLWHLLEKTMTPYLARPAGTWATLGL</sequence>
<evidence type="ECO:0000313" key="1">
    <source>
        <dbReference type="EMBL" id="CAD9008431.1"/>
    </source>
</evidence>
<dbReference type="AlphaFoldDB" id="A0A7S1NAJ8"/>
<dbReference type="EMBL" id="HBGA01053104">
    <property type="protein sequence ID" value="CAD9008431.1"/>
    <property type="molecule type" value="Transcribed_RNA"/>
</dbReference>